<evidence type="ECO:0000256" key="1">
    <source>
        <dbReference type="SAM" id="MobiDB-lite"/>
    </source>
</evidence>
<evidence type="ECO:0000313" key="2">
    <source>
        <dbReference type="Proteomes" id="UP000504610"/>
    </source>
</evidence>
<accession>A0A9W3BZZ6</accession>
<dbReference type="GeneID" id="108811707"/>
<feature type="region of interest" description="Disordered" evidence="1">
    <location>
        <begin position="1"/>
        <end position="39"/>
    </location>
</feature>
<name>A0A9W3BZZ6_RAPSA</name>
<keyword evidence="2" id="KW-1185">Reference proteome</keyword>
<sequence>MNDTDDIENPGNGDEDKQNGAAEPASATADNGAAAPKLVISEKEYDKITQALVIRLRKHEETVRKDSSELPGMRQKDSMVHRPTEREKEIQFARENQTRY</sequence>
<dbReference type="KEGG" id="rsz:108811707"/>
<proteinExistence type="predicted"/>
<organism evidence="2 3">
    <name type="scientific">Raphanus sativus</name>
    <name type="common">Radish</name>
    <name type="synonym">Raphanus raphanistrum var. sativus</name>
    <dbReference type="NCBI Taxonomy" id="3726"/>
    <lineage>
        <taxon>Eukaryota</taxon>
        <taxon>Viridiplantae</taxon>
        <taxon>Streptophyta</taxon>
        <taxon>Embryophyta</taxon>
        <taxon>Tracheophyta</taxon>
        <taxon>Spermatophyta</taxon>
        <taxon>Magnoliopsida</taxon>
        <taxon>eudicotyledons</taxon>
        <taxon>Gunneridae</taxon>
        <taxon>Pentapetalae</taxon>
        <taxon>rosids</taxon>
        <taxon>malvids</taxon>
        <taxon>Brassicales</taxon>
        <taxon>Brassicaceae</taxon>
        <taxon>Brassiceae</taxon>
        <taxon>Raphanus</taxon>
    </lineage>
</organism>
<gene>
    <name evidence="3" type="primary">LOC108811707</name>
</gene>
<dbReference type="Proteomes" id="UP000504610">
    <property type="component" value="Chromosome 6"/>
</dbReference>
<dbReference type="AlphaFoldDB" id="A0A9W3BZZ6"/>
<feature type="region of interest" description="Disordered" evidence="1">
    <location>
        <begin position="60"/>
        <end position="100"/>
    </location>
</feature>
<reference evidence="2" key="1">
    <citation type="journal article" date="2019" name="Database">
        <title>The radish genome database (RadishGD): an integrated information resource for radish genomics.</title>
        <authorList>
            <person name="Yu H.J."/>
            <person name="Baek S."/>
            <person name="Lee Y.J."/>
            <person name="Cho A."/>
            <person name="Mun J.H."/>
        </authorList>
    </citation>
    <scope>NUCLEOTIDE SEQUENCE [LARGE SCALE GENOMIC DNA]</scope>
    <source>
        <strain evidence="2">cv. WK10039</strain>
    </source>
</reference>
<dbReference type="RefSeq" id="XP_056844847.1">
    <property type="nucleotide sequence ID" value="XM_056988867.1"/>
</dbReference>
<reference evidence="3" key="2">
    <citation type="submission" date="2025-08" db="UniProtKB">
        <authorList>
            <consortium name="RefSeq"/>
        </authorList>
    </citation>
    <scope>IDENTIFICATION</scope>
    <source>
        <tissue evidence="3">Leaf</tissue>
    </source>
</reference>
<evidence type="ECO:0000313" key="3">
    <source>
        <dbReference type="RefSeq" id="XP_056844847.1"/>
    </source>
</evidence>
<protein>
    <submittedName>
        <fullName evidence="3">DNA replication licensing factor MCM6-like</fullName>
    </submittedName>
</protein>